<dbReference type="EMBL" id="JAMKFB020000024">
    <property type="protein sequence ID" value="KAL0156638.1"/>
    <property type="molecule type" value="Genomic_DNA"/>
</dbReference>
<sequence length="66" mass="7703">MEQPASSPSARRRSESSVKESLFFPVLERNEQERLEALMQRSMERNLQVDQRPKRWTWGGPPGVCD</sequence>
<name>A0ABD0N3A2_CIRMR</name>
<gene>
    <name evidence="2" type="ORF">M9458_047884</name>
</gene>
<feature type="region of interest" description="Disordered" evidence="1">
    <location>
        <begin position="1"/>
        <end position="21"/>
    </location>
</feature>
<feature type="non-terminal residue" evidence="2">
    <location>
        <position position="66"/>
    </location>
</feature>
<comment type="caution">
    <text evidence="2">The sequence shown here is derived from an EMBL/GenBank/DDBJ whole genome shotgun (WGS) entry which is preliminary data.</text>
</comment>
<dbReference type="AlphaFoldDB" id="A0ABD0N3A2"/>
<evidence type="ECO:0000313" key="3">
    <source>
        <dbReference type="Proteomes" id="UP001529510"/>
    </source>
</evidence>
<proteinExistence type="predicted"/>
<accession>A0ABD0N3A2</accession>
<feature type="region of interest" description="Disordered" evidence="1">
    <location>
        <begin position="45"/>
        <end position="66"/>
    </location>
</feature>
<protein>
    <submittedName>
        <fullName evidence="2">Uncharacterized protein</fullName>
    </submittedName>
</protein>
<evidence type="ECO:0000256" key="1">
    <source>
        <dbReference type="SAM" id="MobiDB-lite"/>
    </source>
</evidence>
<evidence type="ECO:0000313" key="2">
    <source>
        <dbReference type="EMBL" id="KAL0156638.1"/>
    </source>
</evidence>
<organism evidence="2 3">
    <name type="scientific">Cirrhinus mrigala</name>
    <name type="common">Mrigala</name>
    <dbReference type="NCBI Taxonomy" id="683832"/>
    <lineage>
        <taxon>Eukaryota</taxon>
        <taxon>Metazoa</taxon>
        <taxon>Chordata</taxon>
        <taxon>Craniata</taxon>
        <taxon>Vertebrata</taxon>
        <taxon>Euteleostomi</taxon>
        <taxon>Actinopterygii</taxon>
        <taxon>Neopterygii</taxon>
        <taxon>Teleostei</taxon>
        <taxon>Ostariophysi</taxon>
        <taxon>Cypriniformes</taxon>
        <taxon>Cyprinidae</taxon>
        <taxon>Labeoninae</taxon>
        <taxon>Labeonini</taxon>
        <taxon>Cirrhinus</taxon>
    </lineage>
</organism>
<reference evidence="2 3" key="1">
    <citation type="submission" date="2024-05" db="EMBL/GenBank/DDBJ databases">
        <title>Genome sequencing and assembly of Indian major carp, Cirrhinus mrigala (Hamilton, 1822).</title>
        <authorList>
            <person name="Mohindra V."/>
            <person name="Chowdhury L.M."/>
            <person name="Lal K."/>
            <person name="Jena J.K."/>
        </authorList>
    </citation>
    <scope>NUCLEOTIDE SEQUENCE [LARGE SCALE GENOMIC DNA]</scope>
    <source>
        <strain evidence="2">CM1030</strain>
        <tissue evidence="2">Blood</tissue>
    </source>
</reference>
<keyword evidence="3" id="KW-1185">Reference proteome</keyword>
<dbReference type="Proteomes" id="UP001529510">
    <property type="component" value="Unassembled WGS sequence"/>
</dbReference>